<dbReference type="Pfam" id="PF05978">
    <property type="entry name" value="UNC-93"/>
    <property type="match status" value="1"/>
</dbReference>
<dbReference type="CDD" id="cd17338">
    <property type="entry name" value="MFS_unc93_like"/>
    <property type="match status" value="1"/>
</dbReference>
<dbReference type="GO" id="GO:0016020">
    <property type="term" value="C:membrane"/>
    <property type="evidence" value="ECO:0007669"/>
    <property type="project" value="UniProtKB-SubCell"/>
</dbReference>
<evidence type="ECO:0008006" key="11">
    <source>
        <dbReference type="Google" id="ProtNLM"/>
    </source>
</evidence>
<evidence type="ECO:0000256" key="1">
    <source>
        <dbReference type="ARBA" id="ARBA00004141"/>
    </source>
</evidence>
<evidence type="ECO:0000313" key="10">
    <source>
        <dbReference type="Proteomes" id="UP000249390"/>
    </source>
</evidence>
<name>A0A328DAC6_9ASTE</name>
<evidence type="ECO:0000256" key="5">
    <source>
        <dbReference type="ARBA" id="ARBA00023136"/>
    </source>
</evidence>
<feature type="transmembrane region" description="Helical" evidence="8">
    <location>
        <begin position="406"/>
        <end position="425"/>
    </location>
</feature>
<dbReference type="Gene3D" id="1.20.1250.20">
    <property type="entry name" value="MFS general substrate transporter like domains"/>
    <property type="match status" value="1"/>
</dbReference>
<dbReference type="EMBL" id="NQVE01000162">
    <property type="protein sequence ID" value="RAL42757.1"/>
    <property type="molecule type" value="Genomic_DNA"/>
</dbReference>
<dbReference type="InterPro" id="IPR010291">
    <property type="entry name" value="Ion_channel_UNC-93"/>
</dbReference>
<dbReference type="GO" id="GO:0055075">
    <property type="term" value="P:potassium ion homeostasis"/>
    <property type="evidence" value="ECO:0007669"/>
    <property type="project" value="InterPro"/>
</dbReference>
<feature type="transmembrane region" description="Helical" evidence="8">
    <location>
        <begin position="340"/>
        <end position="370"/>
    </location>
</feature>
<dbReference type="InterPro" id="IPR036259">
    <property type="entry name" value="MFS_trans_sf"/>
</dbReference>
<feature type="transmembrane region" description="Helical" evidence="8">
    <location>
        <begin position="290"/>
        <end position="309"/>
    </location>
</feature>
<dbReference type="InterPro" id="IPR044771">
    <property type="entry name" value="UN933_plant"/>
</dbReference>
<feature type="transmembrane region" description="Helical" evidence="8">
    <location>
        <begin position="29"/>
        <end position="46"/>
    </location>
</feature>
<feature type="region of interest" description="Disordered" evidence="7">
    <location>
        <begin position="1"/>
        <end position="22"/>
    </location>
</feature>
<accession>A0A328DAC6</accession>
<evidence type="ECO:0000256" key="4">
    <source>
        <dbReference type="ARBA" id="ARBA00022989"/>
    </source>
</evidence>
<comment type="subcellular location">
    <subcellularLocation>
        <location evidence="1">Membrane</location>
        <topology evidence="1">Multi-pass membrane protein</topology>
    </subcellularLocation>
</comment>
<keyword evidence="4 8" id="KW-1133">Transmembrane helix</keyword>
<evidence type="ECO:0000256" key="8">
    <source>
        <dbReference type="SAM" id="Phobius"/>
    </source>
</evidence>
<feature type="transmembrane region" description="Helical" evidence="8">
    <location>
        <begin position="194"/>
        <end position="213"/>
    </location>
</feature>
<gene>
    <name evidence="9" type="ORF">DM860_009264</name>
</gene>
<comment type="similarity">
    <text evidence="6">Belongs to the major facilitator superfamily. Phosphate:H(+) symporter (TC 2.A.1.9) family.</text>
</comment>
<feature type="transmembrane region" description="Helical" evidence="8">
    <location>
        <begin position="251"/>
        <end position="270"/>
    </location>
</feature>
<keyword evidence="5 8" id="KW-0472">Membrane</keyword>
<keyword evidence="10" id="KW-1185">Reference proteome</keyword>
<evidence type="ECO:0000313" key="9">
    <source>
        <dbReference type="EMBL" id="RAL42757.1"/>
    </source>
</evidence>
<evidence type="ECO:0000256" key="7">
    <source>
        <dbReference type="SAM" id="MobiDB-lite"/>
    </source>
</evidence>
<protein>
    <recommendedName>
        <fullName evidence="11">UNC93-like protein 3</fullName>
    </recommendedName>
</protein>
<sequence>MATDEDSEAPLVENSQIQRGSPKHDERDVHILSFAFLLIFLAYGAAQNLESTINTAEDLGTTSLGVLYLSFTGFSAIASFVVRKLGSKNALILGTTGYWLFVAANLKPTWYTMIPASLYLGFAAAIIWVGQGTYLTSTAQSLANDHNLHVGTVIGKFNGEFWGVFASHQVVGNIITLALLRAETGGRDTRGTTVLFIVFLCSMTLGTALMCFLSTRSTKVEASLDDSSGSFFKSIASSSKSIVNSLLDIKMVLFIPLIAYSGLQQAFVWAEFTKYIVQPKMGESGVGGAMAIYGLFDAICSAAVGRLTFGLKSITVIVCGGGIIQAFVLLWILLNHSVDYGVVGVLIIASMWGIGDGVLNTQLSAFLGILYNDNLEGAFAHLKLWQSFSVAVVFFLNPLISLHAMLVIMLASLCISISAFLILTLRVEHAFSISRPS</sequence>
<dbReference type="InterPro" id="IPR051951">
    <property type="entry name" value="UNC-93_regulatory"/>
</dbReference>
<dbReference type="PANTHER" id="PTHR19444:SF13">
    <property type="entry name" value="PROTEIN UNC-93 HOMOLOG A"/>
    <property type="match status" value="1"/>
</dbReference>
<feature type="transmembrane region" description="Helical" evidence="8">
    <location>
        <begin position="316"/>
        <end position="334"/>
    </location>
</feature>
<proteinExistence type="inferred from homology"/>
<dbReference type="Proteomes" id="UP000249390">
    <property type="component" value="Unassembled WGS sequence"/>
</dbReference>
<comment type="similarity">
    <text evidence="2">Belongs to the unc-93 family.</text>
</comment>
<organism evidence="9 10">
    <name type="scientific">Cuscuta australis</name>
    <dbReference type="NCBI Taxonomy" id="267555"/>
    <lineage>
        <taxon>Eukaryota</taxon>
        <taxon>Viridiplantae</taxon>
        <taxon>Streptophyta</taxon>
        <taxon>Embryophyta</taxon>
        <taxon>Tracheophyta</taxon>
        <taxon>Spermatophyta</taxon>
        <taxon>Magnoliopsida</taxon>
        <taxon>eudicotyledons</taxon>
        <taxon>Gunneridae</taxon>
        <taxon>Pentapetalae</taxon>
        <taxon>asterids</taxon>
        <taxon>lamiids</taxon>
        <taxon>Solanales</taxon>
        <taxon>Convolvulaceae</taxon>
        <taxon>Cuscuteae</taxon>
        <taxon>Cuscuta</taxon>
        <taxon>Cuscuta subgen. Grammica</taxon>
        <taxon>Cuscuta sect. Cleistogrammica</taxon>
    </lineage>
</organism>
<evidence type="ECO:0000256" key="6">
    <source>
        <dbReference type="ARBA" id="ARBA00044504"/>
    </source>
</evidence>
<reference evidence="9 10" key="1">
    <citation type="submission" date="2018-06" db="EMBL/GenBank/DDBJ databases">
        <title>The Genome of Cuscuta australis (Dodder) Provides Insight into the Evolution of Plant Parasitism.</title>
        <authorList>
            <person name="Liu H."/>
        </authorList>
    </citation>
    <scope>NUCLEOTIDE SEQUENCE [LARGE SCALE GENOMIC DNA]</scope>
    <source>
        <strain evidence="10">cv. Yunnan</strain>
        <tissue evidence="9">Vines</tissue>
    </source>
</reference>
<dbReference type="PANTHER" id="PTHR19444">
    <property type="entry name" value="UNC-93 RELATED"/>
    <property type="match status" value="1"/>
</dbReference>
<feature type="transmembrane region" description="Helical" evidence="8">
    <location>
        <begin position="66"/>
        <end position="82"/>
    </location>
</feature>
<keyword evidence="3 8" id="KW-0812">Transmembrane</keyword>
<feature type="transmembrane region" description="Helical" evidence="8">
    <location>
        <begin position="112"/>
        <end position="130"/>
    </location>
</feature>
<evidence type="ECO:0000256" key="2">
    <source>
        <dbReference type="ARBA" id="ARBA00009172"/>
    </source>
</evidence>
<dbReference type="SUPFAM" id="SSF103473">
    <property type="entry name" value="MFS general substrate transporter"/>
    <property type="match status" value="1"/>
</dbReference>
<dbReference type="AlphaFoldDB" id="A0A328DAC6"/>
<comment type="caution">
    <text evidence="9">The sequence shown here is derived from an EMBL/GenBank/DDBJ whole genome shotgun (WGS) entry which is preliminary data.</text>
</comment>
<evidence type="ECO:0000256" key="3">
    <source>
        <dbReference type="ARBA" id="ARBA00022692"/>
    </source>
</evidence>